<sequence>MTQTELWLTYHQVSRCDKPVTAQLIELEFQNQKLSDLEDVLEHLFRQGFVEAKHRSLSWWERNDGQKVHGSNTVEELLKLGVGKCPQSALKLVIADCPPAVWFSYVYTSNTIGTVVTQRVRLDNPATKFDMVAHLSNHIFNNGYLPAHLRSVVYWQGSCGRKIEEHERLNGLLTAGDGSSEASPLRLVIDHVPVLSPHTPVGSCPAVRI</sequence>
<dbReference type="EMBL" id="MU266399">
    <property type="protein sequence ID" value="KAH7925591.1"/>
    <property type="molecule type" value="Genomic_DNA"/>
</dbReference>
<organism evidence="1 2">
    <name type="scientific">Leucogyrophana mollusca</name>
    <dbReference type="NCBI Taxonomy" id="85980"/>
    <lineage>
        <taxon>Eukaryota</taxon>
        <taxon>Fungi</taxon>
        <taxon>Dikarya</taxon>
        <taxon>Basidiomycota</taxon>
        <taxon>Agaricomycotina</taxon>
        <taxon>Agaricomycetes</taxon>
        <taxon>Agaricomycetidae</taxon>
        <taxon>Boletales</taxon>
        <taxon>Boletales incertae sedis</taxon>
        <taxon>Leucogyrophana</taxon>
    </lineage>
</organism>
<evidence type="ECO:0000313" key="2">
    <source>
        <dbReference type="Proteomes" id="UP000790709"/>
    </source>
</evidence>
<gene>
    <name evidence="1" type="ORF">BV22DRAFT_1088751</name>
</gene>
<proteinExistence type="predicted"/>
<keyword evidence="2" id="KW-1185">Reference proteome</keyword>
<protein>
    <submittedName>
        <fullName evidence="1">Uncharacterized protein</fullName>
    </submittedName>
</protein>
<name>A0ACB8BK30_9AGAM</name>
<evidence type="ECO:0000313" key="1">
    <source>
        <dbReference type="EMBL" id="KAH7925591.1"/>
    </source>
</evidence>
<comment type="caution">
    <text evidence="1">The sequence shown here is derived from an EMBL/GenBank/DDBJ whole genome shotgun (WGS) entry which is preliminary data.</text>
</comment>
<accession>A0ACB8BK30</accession>
<dbReference type="Proteomes" id="UP000790709">
    <property type="component" value="Unassembled WGS sequence"/>
</dbReference>
<reference evidence="1" key="1">
    <citation type="journal article" date="2021" name="New Phytol.">
        <title>Evolutionary innovations through gain and loss of genes in the ectomycorrhizal Boletales.</title>
        <authorList>
            <person name="Wu G."/>
            <person name="Miyauchi S."/>
            <person name="Morin E."/>
            <person name="Kuo A."/>
            <person name="Drula E."/>
            <person name="Varga T."/>
            <person name="Kohler A."/>
            <person name="Feng B."/>
            <person name="Cao Y."/>
            <person name="Lipzen A."/>
            <person name="Daum C."/>
            <person name="Hundley H."/>
            <person name="Pangilinan J."/>
            <person name="Johnson J."/>
            <person name="Barry K."/>
            <person name="LaButti K."/>
            <person name="Ng V."/>
            <person name="Ahrendt S."/>
            <person name="Min B."/>
            <person name="Choi I.G."/>
            <person name="Park H."/>
            <person name="Plett J.M."/>
            <person name="Magnuson J."/>
            <person name="Spatafora J.W."/>
            <person name="Nagy L.G."/>
            <person name="Henrissat B."/>
            <person name="Grigoriev I.V."/>
            <person name="Yang Z.L."/>
            <person name="Xu J."/>
            <person name="Martin F.M."/>
        </authorList>
    </citation>
    <scope>NUCLEOTIDE SEQUENCE</scope>
    <source>
        <strain evidence="1">KUC20120723A-06</strain>
    </source>
</reference>